<name>A0AAF0C7S3_9GAMM</name>
<dbReference type="Proteomes" id="UP000032352">
    <property type="component" value="Chromosome"/>
</dbReference>
<feature type="compositionally biased region" description="Basic and acidic residues" evidence="1">
    <location>
        <begin position="371"/>
        <end position="384"/>
    </location>
</feature>
<protein>
    <submittedName>
        <fullName evidence="2">Uncharacterized protein</fullName>
    </submittedName>
</protein>
<reference evidence="2 3" key="1">
    <citation type="journal article" date="2015" name="Genome Announc.">
        <title>Draft Genome Sequences of Marine Isolates of Thalassomonas viridans and Thalassomonas actiniarum.</title>
        <authorList>
            <person name="Olonade I."/>
            <person name="van Zyl L.J."/>
            <person name="Trindade M."/>
        </authorList>
    </citation>
    <scope>NUCLEOTIDE SEQUENCE [LARGE SCALE GENOMIC DNA]</scope>
    <source>
        <strain evidence="2 3">XOM25</strain>
    </source>
</reference>
<dbReference type="AlphaFoldDB" id="A0AAF0C7S3"/>
<evidence type="ECO:0000313" key="2">
    <source>
        <dbReference type="EMBL" id="WDE03646.1"/>
    </source>
</evidence>
<feature type="compositionally biased region" description="Polar residues" evidence="1">
    <location>
        <begin position="360"/>
        <end position="370"/>
    </location>
</feature>
<dbReference type="KEGG" id="tvd:SG34_019990"/>
<feature type="region of interest" description="Disordered" evidence="1">
    <location>
        <begin position="26"/>
        <end position="108"/>
    </location>
</feature>
<proteinExistence type="predicted"/>
<gene>
    <name evidence="2" type="ORF">SG34_019990</name>
</gene>
<keyword evidence="3" id="KW-1185">Reference proteome</keyword>
<feature type="compositionally biased region" description="Polar residues" evidence="1">
    <location>
        <begin position="440"/>
        <end position="449"/>
    </location>
</feature>
<feature type="compositionally biased region" description="Low complexity" evidence="1">
    <location>
        <begin position="222"/>
        <end position="238"/>
    </location>
</feature>
<evidence type="ECO:0000313" key="3">
    <source>
        <dbReference type="Proteomes" id="UP000032352"/>
    </source>
</evidence>
<reference evidence="2 3" key="2">
    <citation type="journal article" date="2022" name="Mar. Drugs">
        <title>Bioassay-Guided Fractionation Leads to the Detection of Cholic Acid Generated by the Rare Thalassomonas sp.</title>
        <authorList>
            <person name="Pheiffer F."/>
            <person name="Schneider Y.K."/>
            <person name="Hansen E.H."/>
            <person name="Andersen J.H."/>
            <person name="Isaksson J."/>
            <person name="Busche T."/>
            <person name="R C."/>
            <person name="Kalinowski J."/>
            <person name="Zyl L.V."/>
            <person name="Trindade M."/>
        </authorList>
    </citation>
    <scope>NUCLEOTIDE SEQUENCE [LARGE SCALE GENOMIC DNA]</scope>
    <source>
        <strain evidence="2 3">XOM25</strain>
    </source>
</reference>
<evidence type="ECO:0000256" key="1">
    <source>
        <dbReference type="SAM" id="MobiDB-lite"/>
    </source>
</evidence>
<feature type="region of interest" description="Disordered" evidence="1">
    <location>
        <begin position="436"/>
        <end position="459"/>
    </location>
</feature>
<organism evidence="2 3">
    <name type="scientific">Thalassomonas viridans</name>
    <dbReference type="NCBI Taxonomy" id="137584"/>
    <lineage>
        <taxon>Bacteria</taxon>
        <taxon>Pseudomonadati</taxon>
        <taxon>Pseudomonadota</taxon>
        <taxon>Gammaproteobacteria</taxon>
        <taxon>Alteromonadales</taxon>
        <taxon>Colwelliaceae</taxon>
        <taxon>Thalassomonas</taxon>
    </lineage>
</organism>
<accession>A0AAF0C7S3</accession>
<sequence length="459" mass="48882">MGFFRSVWQDAQPMKRRLATGVAGARLSGKTAQVRHQEPAEVPGESSSNRIQEAAHVSGSGHQQVSGPSAALDSATAESVVNVENSGHGPEKVSQQQGSVSFGTTNNGCTSAPVEESLSVDPIVTGQLASGYVFDDILSSVNSVSLKRGLVAGEDVNRAASQNTEIRVPEQSSFVHAASVFSRDLMDLSVRVDERSFQHDFGDLDTSRASGLDTPSEYLPGESAASVPPPFFSSEASEQAGKMPEHNPAVNNNKPGQVSAEPGRQEPPGTQPLGQDIPVQEPVLPEDALQKSALQGDKEAGSQRPAGNGPVLSEYQRYLQKQKYFEEKKQQGQQSELPAAEPANKMAVDKESGRLEPQIPANSASVSLQDRLQDKLQDRGKPEETAGEAQALAAFNALSALAKQTAPGEHKVQKVPDNSVHIGRIDVMVTADEAVKKSVTEQPPSSGTGWASRHYLRRV</sequence>
<feature type="region of interest" description="Disordered" evidence="1">
    <location>
        <begin position="201"/>
        <end position="386"/>
    </location>
</feature>
<feature type="compositionally biased region" description="Polar residues" evidence="1">
    <location>
        <begin position="76"/>
        <end position="85"/>
    </location>
</feature>
<feature type="compositionally biased region" description="Polar residues" evidence="1">
    <location>
        <begin position="93"/>
        <end position="108"/>
    </location>
</feature>
<dbReference type="EMBL" id="CP059733">
    <property type="protein sequence ID" value="WDE03646.1"/>
    <property type="molecule type" value="Genomic_DNA"/>
</dbReference>